<name>A0A7U8C4Q9_NEPCE</name>
<evidence type="ECO:0000259" key="1">
    <source>
        <dbReference type="Pfam" id="PF00248"/>
    </source>
</evidence>
<sequence length="308" mass="34713">MAVREWLLNLSYCYKMGRAVDRLILGAAQFGLSYGITNPSSDQVPFEETENIIRFCKANDIVQLDTAAVYGDSETVLGKLQLSEMLVDTKLPPNNQFTRCCSLRDAVNASLERLNLCSLNTLYFHSSSDLLASDVSVLEDDLEGLKSEGIIRRFGVSIYDPEELGPILDVIKPDVIQVPYNLFDNRIVSSGWAKQLSVLGIDINARSAFLQGVLLDNEEQYHRYAPSWQPYLKLYHDWCAELDLSKLQIALGYFFSCPYLSKVIIGVHSLDHLQQIAGAIETVSSIELDFPDFNAPRNLFDPRTWTKK</sequence>
<keyword evidence="3" id="KW-1185">Reference proteome</keyword>
<accession>A0A7U8C4Q9</accession>
<dbReference type="Proteomes" id="UP000002171">
    <property type="component" value="Unassembled WGS sequence"/>
</dbReference>
<dbReference type="EMBL" id="AAOW01000024">
    <property type="protein sequence ID" value="EAR60080.1"/>
    <property type="molecule type" value="Genomic_DNA"/>
</dbReference>
<dbReference type="InterPro" id="IPR023210">
    <property type="entry name" value="NADP_OxRdtase_dom"/>
</dbReference>
<dbReference type="InterPro" id="IPR053135">
    <property type="entry name" value="AKR2_Oxidoreductase"/>
</dbReference>
<gene>
    <name evidence="2" type="ORF">MED92_17112</name>
</gene>
<comment type="caution">
    <text evidence="2">The sequence shown here is derived from an EMBL/GenBank/DDBJ whole genome shotgun (WGS) entry which is preliminary data.</text>
</comment>
<dbReference type="SUPFAM" id="SSF51430">
    <property type="entry name" value="NAD(P)-linked oxidoreductase"/>
    <property type="match status" value="1"/>
</dbReference>
<dbReference type="Gene3D" id="3.20.20.100">
    <property type="entry name" value="NADP-dependent oxidoreductase domain"/>
    <property type="match status" value="1"/>
</dbReference>
<dbReference type="Pfam" id="PF00248">
    <property type="entry name" value="Aldo_ket_red"/>
    <property type="match status" value="1"/>
</dbReference>
<reference evidence="2 3" key="1">
    <citation type="submission" date="2006-02" db="EMBL/GenBank/DDBJ databases">
        <authorList>
            <person name="Pinhassi J."/>
            <person name="Pedros-Alio C."/>
            <person name="Ferriera S."/>
            <person name="Johnson J."/>
            <person name="Kravitz S."/>
            <person name="Halpern A."/>
            <person name="Remington K."/>
            <person name="Beeson K."/>
            <person name="Tran B."/>
            <person name="Rogers Y.-H."/>
            <person name="Friedman R."/>
            <person name="Venter J.C."/>
        </authorList>
    </citation>
    <scope>NUCLEOTIDE SEQUENCE [LARGE SCALE GENOMIC DNA]</scope>
    <source>
        <strain evidence="2 3">MED92</strain>
    </source>
</reference>
<dbReference type="CDD" id="cd19097">
    <property type="entry name" value="AKR_unchar"/>
    <property type="match status" value="1"/>
</dbReference>
<dbReference type="PANTHER" id="PTHR43312:SF1">
    <property type="entry name" value="NADP-DEPENDENT OXIDOREDUCTASE DOMAIN-CONTAINING PROTEIN"/>
    <property type="match status" value="1"/>
</dbReference>
<evidence type="ECO:0000313" key="3">
    <source>
        <dbReference type="Proteomes" id="UP000002171"/>
    </source>
</evidence>
<proteinExistence type="predicted"/>
<dbReference type="InterPro" id="IPR036812">
    <property type="entry name" value="NAD(P)_OxRdtase_dom_sf"/>
</dbReference>
<protein>
    <submittedName>
        <fullName evidence="2">Aldo/keto reductase</fullName>
    </submittedName>
</protein>
<dbReference type="PANTHER" id="PTHR43312">
    <property type="entry name" value="D-THREO-ALDOSE 1-DEHYDROGENASE"/>
    <property type="match status" value="1"/>
</dbReference>
<dbReference type="AlphaFoldDB" id="A0A7U8C4Q9"/>
<evidence type="ECO:0000313" key="2">
    <source>
        <dbReference type="EMBL" id="EAR60080.1"/>
    </source>
</evidence>
<feature type="domain" description="NADP-dependent oxidoreductase" evidence="1">
    <location>
        <begin position="22"/>
        <end position="284"/>
    </location>
</feature>
<organism evidence="2 3">
    <name type="scientific">Neptuniibacter caesariensis</name>
    <dbReference type="NCBI Taxonomy" id="207954"/>
    <lineage>
        <taxon>Bacteria</taxon>
        <taxon>Pseudomonadati</taxon>
        <taxon>Pseudomonadota</taxon>
        <taxon>Gammaproteobacteria</taxon>
        <taxon>Oceanospirillales</taxon>
        <taxon>Oceanospirillaceae</taxon>
        <taxon>Neptuniibacter</taxon>
    </lineage>
</organism>